<name>A0A1R3J3X5_9ROSI</name>
<feature type="compositionally biased region" description="Polar residues" evidence="1">
    <location>
        <begin position="169"/>
        <end position="182"/>
    </location>
</feature>
<evidence type="ECO:0000256" key="1">
    <source>
        <dbReference type="SAM" id="MobiDB-lite"/>
    </source>
</evidence>
<dbReference type="AlphaFoldDB" id="A0A1R3J3X5"/>
<dbReference type="STRING" id="93759.A0A1R3J3X5"/>
<dbReference type="Proteomes" id="UP000187203">
    <property type="component" value="Unassembled WGS sequence"/>
</dbReference>
<evidence type="ECO:0000313" key="2">
    <source>
        <dbReference type="EMBL" id="OMO89535.1"/>
    </source>
</evidence>
<reference evidence="3" key="1">
    <citation type="submission" date="2013-09" db="EMBL/GenBank/DDBJ databases">
        <title>Corchorus olitorius genome sequencing.</title>
        <authorList>
            <person name="Alam M."/>
            <person name="Haque M.S."/>
            <person name="Islam M.S."/>
            <person name="Emdad E.M."/>
            <person name="Islam M.M."/>
            <person name="Ahmed B."/>
            <person name="Halim A."/>
            <person name="Hossen Q.M.M."/>
            <person name="Hossain M.Z."/>
            <person name="Ahmed R."/>
            <person name="Khan M.M."/>
            <person name="Islam R."/>
            <person name="Rashid M.M."/>
            <person name="Khan S.A."/>
            <person name="Rahman M.S."/>
            <person name="Alam M."/>
            <person name="Yahiya A.S."/>
            <person name="Khan M.S."/>
            <person name="Azam M.S."/>
            <person name="Haque T."/>
            <person name="Lashkar M.Z.H."/>
            <person name="Akhand A.I."/>
            <person name="Morshed G."/>
            <person name="Roy S."/>
            <person name="Uddin K.S."/>
            <person name="Rabeya T."/>
            <person name="Hossain A.S."/>
            <person name="Chowdhury A."/>
            <person name="Snigdha A.R."/>
            <person name="Mortoza M.S."/>
            <person name="Matin S.A."/>
            <person name="Hoque S.M.E."/>
            <person name="Islam M.K."/>
            <person name="Roy D.K."/>
            <person name="Haider R."/>
            <person name="Moosa M.M."/>
            <person name="Elias S.M."/>
            <person name="Hasan A.M."/>
            <person name="Jahan S."/>
            <person name="Shafiuddin M."/>
            <person name="Mahmood N."/>
            <person name="Shommy N.S."/>
        </authorList>
    </citation>
    <scope>NUCLEOTIDE SEQUENCE [LARGE SCALE GENOMIC DNA]</scope>
    <source>
        <strain evidence="3">cv. O-4</strain>
    </source>
</reference>
<gene>
    <name evidence="2" type="ORF">COLO4_19711</name>
</gene>
<dbReference type="OrthoDB" id="852197at2759"/>
<sequence length="230" mass="25830">MLTRFKILSFHTTNELTIMLLSIVDYWNIICRGRKAKQTAKSQEEIDEKLHLRIETQKHVERCLEAQRRYLGMALERASKKLGDGYLGNAATENTILHGQASGTLAAIPGSSDVRTMATMPEFNVKQQNQYPTPTYDTLTPQANVSLQEVPSGYQPQSSSVQPAAPEELSTSFGYSEASSYKETFPAESGKKRARPADEEEEEDPIEAYLNWDDTEPINLDAAFNYDKLD</sequence>
<dbReference type="EMBL" id="AWUE01016737">
    <property type="protein sequence ID" value="OMO89535.1"/>
    <property type="molecule type" value="Genomic_DNA"/>
</dbReference>
<organism evidence="2 3">
    <name type="scientific">Corchorus olitorius</name>
    <dbReference type="NCBI Taxonomy" id="93759"/>
    <lineage>
        <taxon>Eukaryota</taxon>
        <taxon>Viridiplantae</taxon>
        <taxon>Streptophyta</taxon>
        <taxon>Embryophyta</taxon>
        <taxon>Tracheophyta</taxon>
        <taxon>Spermatophyta</taxon>
        <taxon>Magnoliopsida</taxon>
        <taxon>eudicotyledons</taxon>
        <taxon>Gunneridae</taxon>
        <taxon>Pentapetalae</taxon>
        <taxon>rosids</taxon>
        <taxon>malvids</taxon>
        <taxon>Malvales</taxon>
        <taxon>Malvaceae</taxon>
        <taxon>Grewioideae</taxon>
        <taxon>Apeibeae</taxon>
        <taxon>Corchorus</taxon>
    </lineage>
</organism>
<comment type="caution">
    <text evidence="2">The sequence shown here is derived from an EMBL/GenBank/DDBJ whole genome shotgun (WGS) entry which is preliminary data.</text>
</comment>
<feature type="region of interest" description="Disordered" evidence="1">
    <location>
        <begin position="150"/>
        <end position="214"/>
    </location>
</feature>
<feature type="compositionally biased region" description="Polar residues" evidence="1">
    <location>
        <begin position="150"/>
        <end position="162"/>
    </location>
</feature>
<evidence type="ECO:0008006" key="4">
    <source>
        <dbReference type="Google" id="ProtNLM"/>
    </source>
</evidence>
<protein>
    <recommendedName>
        <fullName evidence="4">MYB-CC type transcription factor LHEQLE-containing domain-containing protein</fullName>
    </recommendedName>
</protein>
<proteinExistence type="predicted"/>
<evidence type="ECO:0000313" key="3">
    <source>
        <dbReference type="Proteomes" id="UP000187203"/>
    </source>
</evidence>
<keyword evidence="3" id="KW-1185">Reference proteome</keyword>
<accession>A0A1R3J3X5</accession>